<accession>A0A0B2URB8</accession>
<dbReference type="AlphaFoldDB" id="A0A0B2URB8"/>
<sequence length="184" mass="20774">MPDWAPSKVKEICARAWNDQMYARPTLDEIANELLVETGRRKPDALPKLVNFTSEDYSTSSAPSRLYRRSSRSRPSWKGHKRSSRVSIPRCALPQDVVFASLGITTAKNCEKSRTFVLPFSRVRTANSISCTNPLSPLSETRRFLPTPFFKERVTAYLFGTCASFAPAMSTPDCRRWIRSSTAC</sequence>
<feature type="region of interest" description="Disordered" evidence="1">
    <location>
        <begin position="55"/>
        <end position="81"/>
    </location>
</feature>
<keyword evidence="3" id="KW-1185">Reference proteome</keyword>
<gene>
    <name evidence="2" type="ORF">Tcan_02232</name>
</gene>
<name>A0A0B2URB8_TOXCA</name>
<evidence type="ECO:0000313" key="2">
    <source>
        <dbReference type="EMBL" id="KHN71465.1"/>
    </source>
</evidence>
<feature type="compositionally biased region" description="Basic residues" evidence="1">
    <location>
        <begin position="66"/>
        <end position="81"/>
    </location>
</feature>
<dbReference type="Proteomes" id="UP000031036">
    <property type="component" value="Unassembled WGS sequence"/>
</dbReference>
<reference evidence="2 3" key="1">
    <citation type="submission" date="2014-11" db="EMBL/GenBank/DDBJ databases">
        <title>Genetic blueprint of the zoonotic pathogen Toxocara canis.</title>
        <authorList>
            <person name="Zhu X.-Q."/>
            <person name="Korhonen P.K."/>
            <person name="Cai H."/>
            <person name="Young N.D."/>
            <person name="Nejsum P."/>
            <person name="von Samson-Himmelstjerna G."/>
            <person name="Boag P.R."/>
            <person name="Tan P."/>
            <person name="Li Q."/>
            <person name="Min J."/>
            <person name="Yang Y."/>
            <person name="Wang X."/>
            <person name="Fang X."/>
            <person name="Hall R.S."/>
            <person name="Hofmann A."/>
            <person name="Sternberg P.W."/>
            <person name="Jex A.R."/>
            <person name="Gasser R.B."/>
        </authorList>
    </citation>
    <scope>NUCLEOTIDE SEQUENCE [LARGE SCALE GENOMIC DNA]</scope>
    <source>
        <strain evidence="2">PN_DK_2014</strain>
    </source>
</reference>
<organism evidence="2 3">
    <name type="scientific">Toxocara canis</name>
    <name type="common">Canine roundworm</name>
    <dbReference type="NCBI Taxonomy" id="6265"/>
    <lineage>
        <taxon>Eukaryota</taxon>
        <taxon>Metazoa</taxon>
        <taxon>Ecdysozoa</taxon>
        <taxon>Nematoda</taxon>
        <taxon>Chromadorea</taxon>
        <taxon>Rhabditida</taxon>
        <taxon>Spirurina</taxon>
        <taxon>Ascaridomorpha</taxon>
        <taxon>Ascaridoidea</taxon>
        <taxon>Toxocaridae</taxon>
        <taxon>Toxocara</taxon>
    </lineage>
</organism>
<evidence type="ECO:0000256" key="1">
    <source>
        <dbReference type="SAM" id="MobiDB-lite"/>
    </source>
</evidence>
<dbReference type="EMBL" id="JPKZ01022142">
    <property type="protein sequence ID" value="KHN71465.1"/>
    <property type="molecule type" value="Genomic_DNA"/>
</dbReference>
<evidence type="ECO:0000313" key="3">
    <source>
        <dbReference type="Proteomes" id="UP000031036"/>
    </source>
</evidence>
<protein>
    <submittedName>
        <fullName evidence="2">Uncharacterized protein</fullName>
    </submittedName>
</protein>
<proteinExistence type="predicted"/>
<comment type="caution">
    <text evidence="2">The sequence shown here is derived from an EMBL/GenBank/DDBJ whole genome shotgun (WGS) entry which is preliminary data.</text>
</comment>